<dbReference type="CDD" id="cd00077">
    <property type="entry name" value="HDc"/>
    <property type="match status" value="1"/>
</dbReference>
<evidence type="ECO:0000313" key="2">
    <source>
        <dbReference type="EMBL" id="RYV49289.1"/>
    </source>
</evidence>
<dbReference type="EMBL" id="SDWW01000122">
    <property type="protein sequence ID" value="RYV49289.1"/>
    <property type="molecule type" value="Genomic_DNA"/>
</dbReference>
<feature type="domain" description="HD" evidence="1">
    <location>
        <begin position="8"/>
        <end position="93"/>
    </location>
</feature>
<name>A0A4Q5MV16_9MICO</name>
<dbReference type="Pfam" id="PF01966">
    <property type="entry name" value="HD"/>
    <property type="match status" value="1"/>
</dbReference>
<protein>
    <submittedName>
        <fullName evidence="2">HD domain-containing protein</fullName>
    </submittedName>
</protein>
<proteinExistence type="predicted"/>
<evidence type="ECO:0000313" key="3">
    <source>
        <dbReference type="Proteomes" id="UP000293764"/>
    </source>
</evidence>
<sequence>MLGPLGQRWAHVQGVAQRAAVLTLDLSNQERDLVVTAAWLHDIGYAPQLARSRFHPLDGARYVHAVGFPLVVVGLVAYHSGAVIEAHERGLGSELAAFVAPPDLLLRRLTASDMTTSPTGYPVQASERVEEILRRYPPQDPVHQAIRLSGSSLIDIANAEDARARIGQVHQVATDHYW</sequence>
<dbReference type="AlphaFoldDB" id="A0A4Q5MV16"/>
<dbReference type="InterPro" id="IPR003607">
    <property type="entry name" value="HD/PDEase_dom"/>
</dbReference>
<dbReference type="InterPro" id="IPR006674">
    <property type="entry name" value="HD_domain"/>
</dbReference>
<organism evidence="2 3">
    <name type="scientific">Pengzhenrongella frigida</name>
    <dbReference type="NCBI Taxonomy" id="1259133"/>
    <lineage>
        <taxon>Bacteria</taxon>
        <taxon>Bacillati</taxon>
        <taxon>Actinomycetota</taxon>
        <taxon>Actinomycetes</taxon>
        <taxon>Micrococcales</taxon>
        <taxon>Pengzhenrongella</taxon>
    </lineage>
</organism>
<dbReference type="Proteomes" id="UP000293764">
    <property type="component" value="Unassembled WGS sequence"/>
</dbReference>
<keyword evidence="3" id="KW-1185">Reference proteome</keyword>
<dbReference type="Gene3D" id="1.10.3210.10">
    <property type="entry name" value="Hypothetical protein af1432"/>
    <property type="match status" value="1"/>
</dbReference>
<comment type="caution">
    <text evidence="2">The sequence shown here is derived from an EMBL/GenBank/DDBJ whole genome shotgun (WGS) entry which is preliminary data.</text>
</comment>
<evidence type="ECO:0000259" key="1">
    <source>
        <dbReference type="Pfam" id="PF01966"/>
    </source>
</evidence>
<accession>A0A4Q5MV16</accession>
<dbReference type="OrthoDB" id="2989229at2"/>
<dbReference type="SUPFAM" id="SSF109604">
    <property type="entry name" value="HD-domain/PDEase-like"/>
    <property type="match status" value="1"/>
</dbReference>
<reference evidence="2 3" key="1">
    <citation type="submission" date="2019-01" db="EMBL/GenBank/DDBJ databases">
        <title>Novel species of Cellulomonas.</title>
        <authorList>
            <person name="Liu Q."/>
            <person name="Xin Y.-H."/>
        </authorList>
    </citation>
    <scope>NUCLEOTIDE SEQUENCE [LARGE SCALE GENOMIC DNA]</scope>
    <source>
        <strain evidence="2 3">HLT2-17</strain>
    </source>
</reference>
<gene>
    <name evidence="2" type="ORF">EUA98_19605</name>
</gene>